<dbReference type="PANTHER" id="PTHR43104">
    <property type="entry name" value="L-2-HYDROXYGLUTARATE DEHYDROGENASE, MITOCHONDRIAL"/>
    <property type="match status" value="1"/>
</dbReference>
<gene>
    <name evidence="7" type="primary">lhgO</name>
    <name evidence="7" type="ORF">ACFOSU_11780</name>
</gene>
<reference evidence="8" key="1">
    <citation type="journal article" date="2019" name="Int. J. Syst. Evol. Microbiol.">
        <title>The Global Catalogue of Microorganisms (GCM) 10K type strain sequencing project: providing services to taxonomists for standard genome sequencing and annotation.</title>
        <authorList>
            <consortium name="The Broad Institute Genomics Platform"/>
            <consortium name="The Broad Institute Genome Sequencing Center for Infectious Disease"/>
            <person name="Wu L."/>
            <person name="Ma J."/>
        </authorList>
    </citation>
    <scope>NUCLEOTIDE SEQUENCE [LARGE SCALE GENOMIC DNA]</scope>
    <source>
        <strain evidence="8">KCTC 52640</strain>
    </source>
</reference>
<dbReference type="Gene3D" id="3.50.50.60">
    <property type="entry name" value="FAD/NAD(P)-binding domain"/>
    <property type="match status" value="1"/>
</dbReference>
<comment type="caution">
    <text evidence="7">The sequence shown here is derived from an EMBL/GenBank/DDBJ whole genome shotgun (WGS) entry which is preliminary data.</text>
</comment>
<keyword evidence="4 7" id="KW-0560">Oxidoreductase</keyword>
<dbReference type="SUPFAM" id="SSF51905">
    <property type="entry name" value="FAD/NAD(P)-binding domain"/>
    <property type="match status" value="1"/>
</dbReference>
<evidence type="ECO:0000256" key="2">
    <source>
        <dbReference type="ARBA" id="ARBA00022630"/>
    </source>
</evidence>
<feature type="domain" description="FAD dependent oxidoreductase" evidence="6">
    <location>
        <begin position="3"/>
        <end position="391"/>
    </location>
</feature>
<keyword evidence="8" id="KW-1185">Reference proteome</keyword>
<keyword evidence="2" id="KW-0285">Flavoprotein</keyword>
<accession>A0ABV7ESS6</accession>
<dbReference type="Proteomes" id="UP001595462">
    <property type="component" value="Unassembled WGS sequence"/>
</dbReference>
<dbReference type="GO" id="GO:0016491">
    <property type="term" value="F:oxidoreductase activity"/>
    <property type="evidence" value="ECO:0007669"/>
    <property type="project" value="UniProtKB-KW"/>
</dbReference>
<protein>
    <submittedName>
        <fullName evidence="7">L-2-hydroxyglutarate oxidase</fullName>
        <ecNumber evidence="7">1.1.3.-</ecNumber>
    </submittedName>
</protein>
<evidence type="ECO:0000256" key="1">
    <source>
        <dbReference type="ARBA" id="ARBA00001974"/>
    </source>
</evidence>
<dbReference type="Gene3D" id="3.30.9.10">
    <property type="entry name" value="D-Amino Acid Oxidase, subunit A, domain 2"/>
    <property type="match status" value="1"/>
</dbReference>
<dbReference type="PANTHER" id="PTHR43104:SF2">
    <property type="entry name" value="L-2-HYDROXYGLUTARATE DEHYDROGENASE, MITOCHONDRIAL"/>
    <property type="match status" value="1"/>
</dbReference>
<dbReference type="InterPro" id="IPR006076">
    <property type="entry name" value="FAD-dep_OxRdtase"/>
</dbReference>
<evidence type="ECO:0000313" key="8">
    <source>
        <dbReference type="Proteomes" id="UP001595462"/>
    </source>
</evidence>
<evidence type="ECO:0000256" key="5">
    <source>
        <dbReference type="ARBA" id="ARBA00037941"/>
    </source>
</evidence>
<evidence type="ECO:0000313" key="7">
    <source>
        <dbReference type="EMBL" id="MFC3104566.1"/>
    </source>
</evidence>
<proteinExistence type="inferred from homology"/>
<evidence type="ECO:0000256" key="4">
    <source>
        <dbReference type="ARBA" id="ARBA00023002"/>
    </source>
</evidence>
<organism evidence="7 8">
    <name type="scientific">Salinisphaera aquimarina</name>
    <dbReference type="NCBI Taxonomy" id="2094031"/>
    <lineage>
        <taxon>Bacteria</taxon>
        <taxon>Pseudomonadati</taxon>
        <taxon>Pseudomonadota</taxon>
        <taxon>Gammaproteobacteria</taxon>
        <taxon>Salinisphaerales</taxon>
        <taxon>Salinisphaeraceae</taxon>
        <taxon>Salinisphaera</taxon>
    </lineage>
</organism>
<evidence type="ECO:0000259" key="6">
    <source>
        <dbReference type="Pfam" id="PF01266"/>
    </source>
</evidence>
<comment type="similarity">
    <text evidence="5">Belongs to the L2HGDH family.</text>
</comment>
<dbReference type="RefSeq" id="WP_380689824.1">
    <property type="nucleotide sequence ID" value="NZ_JBHRSS010000004.1"/>
</dbReference>
<dbReference type="NCBIfam" id="NF008726">
    <property type="entry name" value="PRK11728.1"/>
    <property type="match status" value="1"/>
</dbReference>
<dbReference type="EMBL" id="JBHRSS010000004">
    <property type="protein sequence ID" value="MFC3104566.1"/>
    <property type="molecule type" value="Genomic_DNA"/>
</dbReference>
<sequence>MYDYLIIGGGIVGLATARELLRRQPGARAALLEKEAELNAHQTGHNSGVIHAGVYYPPGSMKAMFCTAGNAATRALCDAHGIAYRIPGKLLVATNAAELAGLKELWTRIGENGLQREWLDADALKEREPNVRGVAAIHVSSSGIVDYRAVGAALAREFEQAGGEILCNRAVTGLQEYASEIVVETGHESLHAHRLVACAGLMADRVVAMLGIEPDFRICPFRGEYYRLAASRTDIVSHLIYPVPDPAMPFLGVHLTPMIDGSITVGPNAVLALRREGYTKFDISLRDTAAMLTFPGIRRMLRGHIRPGLAELKNSLSKRGYLAQVNRYCPALTLNDLEAHPAGVRAQAVTRDGTLVGDFLFTETPRSLHVCNAPSPAATSAMPIAEHIVDRLEANA</sequence>
<evidence type="ECO:0000256" key="3">
    <source>
        <dbReference type="ARBA" id="ARBA00022827"/>
    </source>
</evidence>
<dbReference type="EC" id="1.1.3.-" evidence="7"/>
<keyword evidence="3" id="KW-0274">FAD</keyword>
<dbReference type="Pfam" id="PF01266">
    <property type="entry name" value="DAO"/>
    <property type="match status" value="1"/>
</dbReference>
<comment type="cofactor">
    <cofactor evidence="1">
        <name>FAD</name>
        <dbReference type="ChEBI" id="CHEBI:57692"/>
    </cofactor>
</comment>
<name>A0ABV7ESS6_9GAMM</name>
<dbReference type="InterPro" id="IPR036188">
    <property type="entry name" value="FAD/NAD-bd_sf"/>
</dbReference>